<evidence type="ECO:0000256" key="6">
    <source>
        <dbReference type="SAM" id="MobiDB-lite"/>
    </source>
</evidence>
<dbReference type="Pfam" id="PF00094">
    <property type="entry name" value="VWD"/>
    <property type="match status" value="1"/>
</dbReference>
<dbReference type="SMART" id="SM00638">
    <property type="entry name" value="LPD_N"/>
    <property type="match status" value="1"/>
</dbReference>
<dbReference type="OrthoDB" id="160294at2759"/>
<dbReference type="SMART" id="SM00216">
    <property type="entry name" value="VWD"/>
    <property type="match status" value="1"/>
</dbReference>
<evidence type="ECO:0008006" key="12">
    <source>
        <dbReference type="Google" id="ProtNLM"/>
    </source>
</evidence>
<gene>
    <name evidence="10" type="ORF">NEZAVI_LOCUS341</name>
</gene>
<dbReference type="InterPro" id="IPR015819">
    <property type="entry name" value="Lipid_transp_b-sht_shell"/>
</dbReference>
<evidence type="ECO:0000256" key="7">
    <source>
        <dbReference type="SAM" id="SignalP"/>
    </source>
</evidence>
<keyword evidence="11" id="KW-1185">Reference proteome</keyword>
<dbReference type="PANTHER" id="PTHR23345">
    <property type="entry name" value="VITELLOGENIN-RELATED"/>
    <property type="match status" value="1"/>
</dbReference>
<evidence type="ECO:0000256" key="5">
    <source>
        <dbReference type="PROSITE-ProRule" id="PRU00557"/>
    </source>
</evidence>
<keyword evidence="3" id="KW-1015">Disulfide bond</keyword>
<dbReference type="Gene3D" id="2.20.80.10">
    <property type="entry name" value="Lipovitellin-phosvitin complex, chain A, domain 4"/>
    <property type="match status" value="1"/>
</dbReference>
<dbReference type="PROSITE" id="PS51211">
    <property type="entry name" value="VITELLOGENIN"/>
    <property type="match status" value="1"/>
</dbReference>
<dbReference type="Gene3D" id="2.30.230.10">
    <property type="entry name" value="Lipovitellin, beta-sheet shell regions, chain A"/>
    <property type="match status" value="1"/>
</dbReference>
<comment type="caution">
    <text evidence="5">Lacks conserved residue(s) required for the propagation of feature annotation.</text>
</comment>
<dbReference type="InterPro" id="IPR015255">
    <property type="entry name" value="Vitellinogen_open_b-sht"/>
</dbReference>
<dbReference type="PROSITE" id="PS51233">
    <property type="entry name" value="VWFD"/>
    <property type="match status" value="1"/>
</dbReference>
<reference evidence="10" key="1">
    <citation type="submission" date="2022-01" db="EMBL/GenBank/DDBJ databases">
        <authorList>
            <person name="King R."/>
        </authorList>
    </citation>
    <scope>NUCLEOTIDE SEQUENCE</scope>
</reference>
<dbReference type="SUPFAM" id="SSF56968">
    <property type="entry name" value="Lipovitellin-phosvitin complex, beta-sheet shell regions"/>
    <property type="match status" value="2"/>
</dbReference>
<evidence type="ECO:0000313" key="10">
    <source>
        <dbReference type="EMBL" id="CAH1388807.1"/>
    </source>
</evidence>
<evidence type="ECO:0000256" key="4">
    <source>
        <dbReference type="ARBA" id="ARBA00023180"/>
    </source>
</evidence>
<dbReference type="GO" id="GO:0045735">
    <property type="term" value="F:nutrient reservoir activity"/>
    <property type="evidence" value="ECO:0007669"/>
    <property type="project" value="UniProtKB-KW"/>
</dbReference>
<dbReference type="PANTHER" id="PTHR23345:SF15">
    <property type="entry name" value="VITELLOGENIN 1-RELATED"/>
    <property type="match status" value="1"/>
</dbReference>
<organism evidence="10 11">
    <name type="scientific">Nezara viridula</name>
    <name type="common">Southern green stink bug</name>
    <name type="synonym">Cimex viridulus</name>
    <dbReference type="NCBI Taxonomy" id="85310"/>
    <lineage>
        <taxon>Eukaryota</taxon>
        <taxon>Metazoa</taxon>
        <taxon>Ecdysozoa</taxon>
        <taxon>Arthropoda</taxon>
        <taxon>Hexapoda</taxon>
        <taxon>Insecta</taxon>
        <taxon>Pterygota</taxon>
        <taxon>Neoptera</taxon>
        <taxon>Paraneoptera</taxon>
        <taxon>Hemiptera</taxon>
        <taxon>Heteroptera</taxon>
        <taxon>Panheteroptera</taxon>
        <taxon>Pentatomomorpha</taxon>
        <taxon>Pentatomoidea</taxon>
        <taxon>Pentatomidae</taxon>
        <taxon>Pentatominae</taxon>
        <taxon>Nezara</taxon>
    </lineage>
</organism>
<dbReference type="InterPro" id="IPR001747">
    <property type="entry name" value="Vitellogenin_N"/>
</dbReference>
<dbReference type="Pfam" id="PF09172">
    <property type="entry name" value="Vit_open_b-sht"/>
    <property type="match status" value="1"/>
</dbReference>
<evidence type="ECO:0000259" key="9">
    <source>
        <dbReference type="PROSITE" id="PS51233"/>
    </source>
</evidence>
<keyword evidence="4" id="KW-0325">Glycoprotein</keyword>
<feature type="domain" description="VWFD" evidence="9">
    <location>
        <begin position="1496"/>
        <end position="1690"/>
    </location>
</feature>
<feature type="region of interest" description="Disordered" evidence="6">
    <location>
        <begin position="326"/>
        <end position="438"/>
    </location>
</feature>
<feature type="chain" id="PRO_5040296737" description="Vitellogenin" evidence="7">
    <location>
        <begin position="17"/>
        <end position="1827"/>
    </location>
</feature>
<dbReference type="Pfam" id="PF01347">
    <property type="entry name" value="Vitellogenin_N"/>
    <property type="match status" value="1"/>
</dbReference>
<dbReference type="InterPro" id="IPR015816">
    <property type="entry name" value="Vitellinogen_b-sht_N"/>
</dbReference>
<evidence type="ECO:0000259" key="8">
    <source>
        <dbReference type="PROSITE" id="PS51211"/>
    </source>
</evidence>
<keyword evidence="1 7" id="KW-0732">Signal</keyword>
<dbReference type="Gene3D" id="1.25.10.20">
    <property type="entry name" value="Vitellinogen, superhelical"/>
    <property type="match status" value="1"/>
</dbReference>
<evidence type="ECO:0000313" key="11">
    <source>
        <dbReference type="Proteomes" id="UP001152798"/>
    </source>
</evidence>
<dbReference type="InterPro" id="IPR011030">
    <property type="entry name" value="Lipovitellin_superhlx_dom"/>
</dbReference>
<feature type="compositionally biased region" description="Low complexity" evidence="6">
    <location>
        <begin position="340"/>
        <end position="356"/>
    </location>
</feature>
<feature type="domain" description="Vitellogenin" evidence="8">
    <location>
        <begin position="20"/>
        <end position="825"/>
    </location>
</feature>
<feature type="region of interest" description="Disordered" evidence="6">
    <location>
        <begin position="1198"/>
        <end position="1230"/>
    </location>
</feature>
<protein>
    <recommendedName>
        <fullName evidence="12">Vitellogenin</fullName>
    </recommendedName>
</protein>
<dbReference type="EMBL" id="OV725077">
    <property type="protein sequence ID" value="CAH1388807.1"/>
    <property type="molecule type" value="Genomic_DNA"/>
</dbReference>
<dbReference type="GO" id="GO:0005319">
    <property type="term" value="F:lipid transporter activity"/>
    <property type="evidence" value="ECO:0007669"/>
    <property type="project" value="InterPro"/>
</dbReference>
<dbReference type="FunFam" id="1.25.10.20:FF:000003">
    <property type="entry name" value="Vitellogenin C"/>
    <property type="match status" value="1"/>
</dbReference>
<evidence type="ECO:0000256" key="1">
    <source>
        <dbReference type="ARBA" id="ARBA00022729"/>
    </source>
</evidence>
<dbReference type="Proteomes" id="UP001152798">
    <property type="component" value="Chromosome 1"/>
</dbReference>
<dbReference type="SUPFAM" id="SSF48431">
    <property type="entry name" value="Lipovitellin-phosvitin complex, superhelical domain"/>
    <property type="match status" value="1"/>
</dbReference>
<dbReference type="InterPro" id="IPR001846">
    <property type="entry name" value="VWF_type-D"/>
</dbReference>
<dbReference type="InterPro" id="IPR050733">
    <property type="entry name" value="Vitellogenin/Apolipophorin"/>
</dbReference>
<feature type="compositionally biased region" description="Low complexity" evidence="6">
    <location>
        <begin position="394"/>
        <end position="407"/>
    </location>
</feature>
<dbReference type="SMART" id="SM01169">
    <property type="entry name" value="DUF1943"/>
    <property type="match status" value="1"/>
</dbReference>
<evidence type="ECO:0000256" key="3">
    <source>
        <dbReference type="ARBA" id="ARBA00023157"/>
    </source>
</evidence>
<accession>A0A9P0DXV1</accession>
<evidence type="ECO:0000256" key="2">
    <source>
        <dbReference type="ARBA" id="ARBA00022761"/>
    </source>
</evidence>
<keyword evidence="2" id="KW-0758">Storage protein</keyword>
<feature type="signal peptide" evidence="7">
    <location>
        <begin position="1"/>
        <end position="16"/>
    </location>
</feature>
<proteinExistence type="predicted"/>
<feature type="compositionally biased region" description="Basic and acidic residues" evidence="6">
    <location>
        <begin position="1208"/>
        <end position="1223"/>
    </location>
</feature>
<name>A0A9P0DXV1_NEZVI</name>
<sequence length="1827" mass="206799">MWASVLLYSLVGLTAADNGWKVGLQYKYNLEARTLTGQHQAPNQFTGSIIRGKLRVFVDSANQITLQVQDAEHADVNQMLPEGWGSNIPESDVNYISLPAKNKPFQLYLSNGTVQKMVVDKDIPNWEQNLLKGIASQLQVDIKGKNLKYSKLNNVPEDNQDSAIFSTMEECINGKYETIYDVSVIPEYILQSKPELVPLEHLKGEGGHYRIVKTRNFSNSDQHVVYRFGMSGQEGWSEGTNTMGNFLTRSSQSTIIYSGNHSRFTIQSAETTEIVLVAPHIYNNQKGIVVSSIKLSLEKVKTSNSSSPLISNPKTVESLVYEYQHGTNQDDVEVKESSSKESSSSMSSEESSNSNSKSEEEQVEVFIKKGNKRKIRSTENMQSVMKEDSDRSSHSSSTSSDSSIGSSEETVDPQPDLNEAPNIEFLPDNTLSPQKHEKEQILKKIEKVSKQIGNLLDDPNEIPNNNVLSRFSILTRLVMSASTEQLLKASEKLYQPERKTEGGQHCGSWKAYRDAVAQAGTGPALVTLAAWIESGKVQGNEAAQLLAVLPTAARYPTTEYMNKFFELVKCKTVRNQKFLNDTAILSFSDLVRRAQVNRQSSHHRYPIHLSGAQSHNHRAVVVEQYIPYLQSQLEKAIKEEDSTKIQVYTRALGKTAHPKILRIFEPYLEGKRAISKFQRLLMVVSLCDFVKVHPKTARSVLYSIYKNQFDVPELRIAAVMLIMKTNPSAHLLQRLAEHTNYDQSKQVNAAVKSAIETAANSDYIADPTLVNNARSAMSFLTPEDYGARYSKHLIYSHPIKEVENVHYTAYGSSIQGTDGIYPDTILFNQNYNIGGYFPEQFTASYMTSGAEQILNLLLKRLELENDPQVQQRDDAKANDTNSTGYTFQYISDMLNWRSNEPKQVEGNVFGTVLGGERFFPFDRNTVEQLPETFREINRNIQKGIDYQESKFYNHYSVEMGFPLATGLQFTYSISVPTYLHLSFDGNGYLHQTQEYTTNNNAPISGGINGKLKFVWSNQKQGKMGFTAQYSQKRYLTVLEKNTQLYLPINGNLDVNWYNIRSSLKLLDDQKDFQKIFQSMTNVYTTYQNISDVIPYLEGSNVQMINIRPKRIFQNTFGEEQTGYRFRIETESENNFQDTGKAFYAFLQHGPDIFSNILYDDISNNYLVFSYDSKNSSPHETTLSFTYRDHGPEISKMVSEIRKKKSKSRKDASKRNDIEDRASSEETSTAEDCGNYTTQMSLFAASVSFGGNEENAKYVATLVHADSPVSTSSRYLLYYSGEPFQKSEENNEFQATAEIIIKKPQLAIFNFDNALNDDKTTVIEGEISFNEQDQSKLKFRGEMLQSDKRKEFLRNQPSTRLCKQLMTMGNHMNPTCTRLIENAHYLDTYNVSINYDCLPTVIKKIGQAFYGMVRHYGSDHNDEEVIDVLNTEGQINLGVQFNDNLRTVNVSIGTPYLQSNFQNVGVEDWAQPLVVQHTRYSPLQLFARKIIYSEQTPTCSLAANTVSTFNNRSYPVNLGDCFHVLAMSVPFRRIRDQETSQQYDYDQRNFSILVKDVGTKKKMVQILLADDVLTLEPAGSKGVTFSVNGRRIQILENKITGWLKGKNELHAHTLRTGNALVLDIKSHGMQLIYDGRSLQLTMSSHYSNKVRGLCGVFDGERDNDFITPGNCIMKNHRDFAASYAINDDSCRGSAKEMHILARNVPCYSKEVIPNDVISETEAGRRNRSERLTSLPRKKRVQTSCYIILVKTIQDGGDTCFSIDQQRLCNFHCKETKTALKPVDFLCLPDSVATKHWQSMINSGINPDFSNQKANRHMNITLPVNCEIK</sequence>